<dbReference type="InterPro" id="IPR036527">
    <property type="entry name" value="SCP2_sterol-bd_dom_sf"/>
</dbReference>
<gene>
    <name evidence="2" type="ORF">WG78_13600</name>
</gene>
<dbReference type="SUPFAM" id="SSF55718">
    <property type="entry name" value="SCP-like"/>
    <property type="match status" value="1"/>
</dbReference>
<dbReference type="Gene3D" id="3.30.1050.10">
    <property type="entry name" value="SCP2 sterol-binding domain"/>
    <property type="match status" value="1"/>
</dbReference>
<protein>
    <submittedName>
        <fullName evidence="2">SCP-2 sterol transfer family protein</fullName>
    </submittedName>
</protein>
<accession>A0A0N0XHW6</accession>
<dbReference type="STRING" id="857265.WG78_13600"/>
<dbReference type="InterPro" id="IPR003033">
    <property type="entry name" value="SCP2_sterol-bd_dom"/>
</dbReference>
<evidence type="ECO:0000313" key="2">
    <source>
        <dbReference type="EMBL" id="KPC52098.1"/>
    </source>
</evidence>
<comment type="caution">
    <text evidence="2">The sequence shown here is derived from an EMBL/GenBank/DDBJ whole genome shotgun (WGS) entry which is preliminary data.</text>
</comment>
<feature type="domain" description="SCP2" evidence="1">
    <location>
        <begin position="37"/>
        <end position="124"/>
    </location>
</feature>
<reference evidence="2 3" key="1">
    <citation type="submission" date="2015-07" db="EMBL/GenBank/DDBJ databases">
        <title>Draft genome sequence of the Amantichitinum ursilacus IGB-41, a new chitin-degrading bacterium.</title>
        <authorList>
            <person name="Kirstahler P."/>
            <person name="Guenther M."/>
            <person name="Grumaz C."/>
            <person name="Rupp S."/>
            <person name="Zibek S."/>
            <person name="Sohn K."/>
        </authorList>
    </citation>
    <scope>NUCLEOTIDE SEQUENCE [LARGE SCALE GENOMIC DNA]</scope>
    <source>
        <strain evidence="2 3">IGB-41</strain>
    </source>
</reference>
<evidence type="ECO:0000259" key="1">
    <source>
        <dbReference type="Pfam" id="PF02036"/>
    </source>
</evidence>
<sequence>MNPDWLLPLRRIAPHLPEAPAGFAVCQTLNLVARRLWPDEDFRWLQGKTARLEVSDMGCGITLGHNGGRFIHSGKAADVTLRAEVAGFTAMLRGQTDPDTLFFQRKLQIEGETELGLHLKNWLDTTDRSALAGMMPGPLARWLQP</sequence>
<proteinExistence type="predicted"/>
<dbReference type="EMBL" id="LAQT01000010">
    <property type="protein sequence ID" value="KPC52098.1"/>
    <property type="molecule type" value="Genomic_DNA"/>
</dbReference>
<name>A0A0N0XHW6_9NEIS</name>
<dbReference type="Pfam" id="PF02036">
    <property type="entry name" value="SCP2"/>
    <property type="match status" value="1"/>
</dbReference>
<keyword evidence="3" id="KW-1185">Reference proteome</keyword>
<dbReference type="AlphaFoldDB" id="A0A0N0XHW6"/>
<dbReference type="RefSeq" id="WP_053938361.1">
    <property type="nucleotide sequence ID" value="NZ_LAQT01000010.1"/>
</dbReference>
<evidence type="ECO:0000313" key="3">
    <source>
        <dbReference type="Proteomes" id="UP000037939"/>
    </source>
</evidence>
<organism evidence="2 3">
    <name type="scientific">Amantichitinum ursilacus</name>
    <dbReference type="NCBI Taxonomy" id="857265"/>
    <lineage>
        <taxon>Bacteria</taxon>
        <taxon>Pseudomonadati</taxon>
        <taxon>Pseudomonadota</taxon>
        <taxon>Betaproteobacteria</taxon>
        <taxon>Neisseriales</taxon>
        <taxon>Chitinibacteraceae</taxon>
        <taxon>Amantichitinum</taxon>
    </lineage>
</organism>
<dbReference type="Proteomes" id="UP000037939">
    <property type="component" value="Unassembled WGS sequence"/>
</dbReference>